<protein>
    <submittedName>
        <fullName evidence="3">Fasciclin domain-containing protein</fullName>
    </submittedName>
</protein>
<evidence type="ECO:0000313" key="3">
    <source>
        <dbReference type="EMBL" id="MBE9212273.1"/>
    </source>
</evidence>
<sequence length="256" mass="27552">MKLSLKLFAGLASAVGFTFGSQIPTLAQVIPSPNQVTPNPTQVNPSLNQVTPTPGAVPTPNINNAPASTLPFFTSANTIVIPRDSQSMTAAEVVSLSPSFEMLNSLLRVAGQNSDLIYEFNNDDDFYRVYAPTDEAFAALPIGTIKLLVQPENRDLLKQILSYHIRQSEGEAEFEQVGIGDTSTALSQEPGLTGEVNEGLDAQTSEELVRYQARVIGAPVGVDNGVIYPINRLLIPPELQTQLNLNTVNTQPTMSN</sequence>
<feature type="chain" id="PRO_5035309364" evidence="1">
    <location>
        <begin position="28"/>
        <end position="256"/>
    </location>
</feature>
<dbReference type="Gene3D" id="2.30.180.10">
    <property type="entry name" value="FAS1 domain"/>
    <property type="match status" value="1"/>
</dbReference>
<dbReference type="AlphaFoldDB" id="A0A8J7F9V6"/>
<dbReference type="EMBL" id="JADEWL010000012">
    <property type="protein sequence ID" value="MBE9212273.1"/>
    <property type="molecule type" value="Genomic_DNA"/>
</dbReference>
<dbReference type="Proteomes" id="UP000620559">
    <property type="component" value="Unassembled WGS sequence"/>
</dbReference>
<proteinExistence type="predicted"/>
<evidence type="ECO:0000259" key="2">
    <source>
        <dbReference type="PROSITE" id="PS50213"/>
    </source>
</evidence>
<keyword evidence="4" id="KW-1185">Reference proteome</keyword>
<dbReference type="PANTHER" id="PTHR10900">
    <property type="entry name" value="PERIOSTIN-RELATED"/>
    <property type="match status" value="1"/>
</dbReference>
<dbReference type="SUPFAM" id="SSF82153">
    <property type="entry name" value="FAS1 domain"/>
    <property type="match status" value="1"/>
</dbReference>
<evidence type="ECO:0000256" key="1">
    <source>
        <dbReference type="SAM" id="SignalP"/>
    </source>
</evidence>
<name>A0A8J7F9V6_9CYAN</name>
<keyword evidence="1" id="KW-0732">Signal</keyword>
<dbReference type="InterPro" id="IPR036378">
    <property type="entry name" value="FAS1_dom_sf"/>
</dbReference>
<dbReference type="SMART" id="SM00554">
    <property type="entry name" value="FAS1"/>
    <property type="match status" value="1"/>
</dbReference>
<organism evidence="3 4">
    <name type="scientific">Plectonema cf. radiosum LEGE 06105</name>
    <dbReference type="NCBI Taxonomy" id="945769"/>
    <lineage>
        <taxon>Bacteria</taxon>
        <taxon>Bacillati</taxon>
        <taxon>Cyanobacteriota</taxon>
        <taxon>Cyanophyceae</taxon>
        <taxon>Oscillatoriophycideae</taxon>
        <taxon>Oscillatoriales</taxon>
        <taxon>Microcoleaceae</taxon>
        <taxon>Plectonema</taxon>
    </lineage>
</organism>
<dbReference type="Pfam" id="PF02469">
    <property type="entry name" value="Fasciclin"/>
    <property type="match status" value="1"/>
</dbReference>
<gene>
    <name evidence="3" type="ORF">IQ247_06040</name>
</gene>
<dbReference type="PANTHER" id="PTHR10900:SF77">
    <property type="entry name" value="FI19380P1"/>
    <property type="match status" value="1"/>
</dbReference>
<dbReference type="InterPro" id="IPR050904">
    <property type="entry name" value="Adhesion/Biosynth-related"/>
</dbReference>
<accession>A0A8J7F9V6</accession>
<dbReference type="RefSeq" id="WP_193918047.1">
    <property type="nucleotide sequence ID" value="NZ_JADEWL010000012.1"/>
</dbReference>
<feature type="signal peptide" evidence="1">
    <location>
        <begin position="1"/>
        <end position="27"/>
    </location>
</feature>
<dbReference type="InterPro" id="IPR000782">
    <property type="entry name" value="FAS1_domain"/>
</dbReference>
<evidence type="ECO:0000313" key="4">
    <source>
        <dbReference type="Proteomes" id="UP000620559"/>
    </source>
</evidence>
<dbReference type="PROSITE" id="PS50213">
    <property type="entry name" value="FAS1"/>
    <property type="match status" value="1"/>
</dbReference>
<comment type="caution">
    <text evidence="3">The sequence shown here is derived from an EMBL/GenBank/DDBJ whole genome shotgun (WGS) entry which is preliminary data.</text>
</comment>
<reference evidence="3" key="1">
    <citation type="submission" date="2020-10" db="EMBL/GenBank/DDBJ databases">
        <authorList>
            <person name="Castelo-Branco R."/>
            <person name="Eusebio N."/>
            <person name="Adriana R."/>
            <person name="Vieira A."/>
            <person name="Brugerolle De Fraissinette N."/>
            <person name="Rezende De Castro R."/>
            <person name="Schneider M.P."/>
            <person name="Vasconcelos V."/>
            <person name="Leao P.N."/>
        </authorList>
    </citation>
    <scope>NUCLEOTIDE SEQUENCE</scope>
    <source>
        <strain evidence="3">LEGE 06105</strain>
    </source>
</reference>
<feature type="domain" description="FAS1" evidence="2">
    <location>
        <begin position="87"/>
        <end position="234"/>
    </location>
</feature>